<dbReference type="RefSeq" id="WP_245696521.1">
    <property type="nucleotide sequence ID" value="NZ_FNCI01000016.1"/>
</dbReference>
<dbReference type="Pfam" id="PF13531">
    <property type="entry name" value="SBP_bac_11"/>
    <property type="match status" value="1"/>
</dbReference>
<evidence type="ECO:0000256" key="1">
    <source>
        <dbReference type="ARBA" id="ARBA00022729"/>
    </source>
</evidence>
<dbReference type="Proteomes" id="UP000198641">
    <property type="component" value="Unassembled WGS sequence"/>
</dbReference>
<dbReference type="PANTHER" id="PTHR30006">
    <property type="entry name" value="THIAMINE-BINDING PERIPLASMIC PROTEIN-RELATED"/>
    <property type="match status" value="1"/>
</dbReference>
<name>A0A1G7US79_9GAMM</name>
<evidence type="ECO:0000256" key="2">
    <source>
        <dbReference type="SAM" id="MobiDB-lite"/>
    </source>
</evidence>
<proteinExistence type="predicted"/>
<dbReference type="SUPFAM" id="SSF53850">
    <property type="entry name" value="Periplasmic binding protein-like II"/>
    <property type="match status" value="1"/>
</dbReference>
<evidence type="ECO:0000313" key="3">
    <source>
        <dbReference type="EMBL" id="SDG50346.1"/>
    </source>
</evidence>
<evidence type="ECO:0000313" key="4">
    <source>
        <dbReference type="Proteomes" id="UP000198641"/>
    </source>
</evidence>
<keyword evidence="1" id="KW-0732">Signal</keyword>
<gene>
    <name evidence="3" type="ORF">SAMN05216571_11642</name>
</gene>
<dbReference type="EMBL" id="FNCI01000016">
    <property type="protein sequence ID" value="SDG50346.1"/>
    <property type="molecule type" value="Genomic_DNA"/>
</dbReference>
<dbReference type="STRING" id="284577.SAMN05216571_11642"/>
<organism evidence="3 4">
    <name type="scientific">Onishia taeanensis</name>
    <dbReference type="NCBI Taxonomy" id="284577"/>
    <lineage>
        <taxon>Bacteria</taxon>
        <taxon>Pseudomonadati</taxon>
        <taxon>Pseudomonadota</taxon>
        <taxon>Gammaproteobacteria</taxon>
        <taxon>Oceanospirillales</taxon>
        <taxon>Halomonadaceae</taxon>
        <taxon>Onishia</taxon>
    </lineage>
</organism>
<keyword evidence="4" id="KW-1185">Reference proteome</keyword>
<dbReference type="Gene3D" id="3.40.190.10">
    <property type="entry name" value="Periplasmic binding protein-like II"/>
    <property type="match status" value="2"/>
</dbReference>
<dbReference type="GO" id="GO:0030288">
    <property type="term" value="C:outer membrane-bounded periplasmic space"/>
    <property type="evidence" value="ECO:0007669"/>
    <property type="project" value="TreeGrafter"/>
</dbReference>
<feature type="region of interest" description="Disordered" evidence="2">
    <location>
        <begin position="384"/>
        <end position="422"/>
    </location>
</feature>
<dbReference type="AlphaFoldDB" id="A0A1G7US79"/>
<dbReference type="PANTHER" id="PTHR30006:SF25">
    <property type="entry name" value="PHOSPHOGLYCERATE TRANSPORT REGULATORY PROTEIN PGTC"/>
    <property type="match status" value="1"/>
</dbReference>
<reference evidence="3 4" key="1">
    <citation type="submission" date="2016-10" db="EMBL/GenBank/DDBJ databases">
        <authorList>
            <person name="de Groot N.N."/>
        </authorList>
    </citation>
    <scope>NUCLEOTIDE SEQUENCE [LARGE SCALE GENOMIC DNA]</scope>
    <source>
        <strain evidence="3 4">BH539</strain>
    </source>
</reference>
<sequence length="422" mass="46824">MNLSTRLPGTGARRPALTLMKSTLLTRGLLIISLMISGPLLGATPFPDEETLHFPATTSPAQPLERLTVHGALDIPQIRPLLEDFHQRYPFIALTYRNLTTLELNHRFLATQAPSADVLISSAMPWQYRLANDGYAQPLTGARADAWPDWARWRHELFAVTFEPIVMVYRRELAERFGAPQSHADLLDLLEEHSDALRGRVVTYDPEKSGAGYSYAVEEARLSPRYWELVAALGATRAVLEETTGAMLTGLEEGKYWLGYNLLGSYAENVVAGNPELEMVVPKDYALVTQRLALIPKRAQHPAAAQRFLDYLISEQGQRVIAERTKLGAVHPALQGPGTANALRARLGNALRPIRLSPALLATLDDLKRRALLARWQREFRRWQVTDEASSPRAEDAGSPPNKRAPDARADDEANAARPNAP</sequence>
<protein>
    <submittedName>
        <fullName evidence="3">Iron(III) transport system substrate-binding protein</fullName>
    </submittedName>
</protein>
<accession>A0A1G7US79</accession>